<keyword evidence="3" id="KW-1185">Reference proteome</keyword>
<dbReference type="PROSITE" id="PS51257">
    <property type="entry name" value="PROKAR_LIPOPROTEIN"/>
    <property type="match status" value="1"/>
</dbReference>
<sequence length="209" mass="22765">MKKTLLISSLAILASLLIVGCGDSEDKKAEKAATNVEEKTSKPAEKIKEPEVVTCEDVTEETTACEFKDGIAAYHTQDGLFLTSEVQASVKIGLKFIIEKADSLTNGVKNTSTILAHNEAFPAAQTCKDLGEGWYLPAAREVENAFVRVPRGSTLLNHQFLTSTFIRDGFGSESVAVLDSNSQHFYPILKNIGLFRNDNDYSVICAKSL</sequence>
<organism evidence="2 3">
    <name type="scientific">Marinospirillum insulare</name>
    <dbReference type="NCBI Taxonomy" id="217169"/>
    <lineage>
        <taxon>Bacteria</taxon>
        <taxon>Pseudomonadati</taxon>
        <taxon>Pseudomonadota</taxon>
        <taxon>Gammaproteobacteria</taxon>
        <taxon>Oceanospirillales</taxon>
        <taxon>Oceanospirillaceae</taxon>
        <taxon>Marinospirillum</taxon>
    </lineage>
</organism>
<reference evidence="3" key="1">
    <citation type="journal article" date="2019" name="Int. J. Syst. Evol. Microbiol.">
        <title>The Global Catalogue of Microorganisms (GCM) 10K type strain sequencing project: providing services to taxonomists for standard genome sequencing and annotation.</title>
        <authorList>
            <consortium name="The Broad Institute Genomics Platform"/>
            <consortium name="The Broad Institute Genome Sequencing Center for Infectious Disease"/>
            <person name="Wu L."/>
            <person name="Ma J."/>
        </authorList>
    </citation>
    <scope>NUCLEOTIDE SEQUENCE [LARGE SCALE GENOMIC DNA]</scope>
    <source>
        <strain evidence="3">NBRC 100033</strain>
    </source>
</reference>
<keyword evidence="1" id="KW-0732">Signal</keyword>
<gene>
    <name evidence="2" type="ORF">GCM10007878_20610</name>
</gene>
<evidence type="ECO:0000313" key="3">
    <source>
        <dbReference type="Proteomes" id="UP001156682"/>
    </source>
</evidence>
<proteinExistence type="predicted"/>
<comment type="caution">
    <text evidence="2">The sequence shown here is derived from an EMBL/GenBank/DDBJ whole genome shotgun (WGS) entry which is preliminary data.</text>
</comment>
<evidence type="ECO:0000313" key="2">
    <source>
        <dbReference type="EMBL" id="GLR64623.1"/>
    </source>
</evidence>
<dbReference type="RefSeq" id="WP_027851740.1">
    <property type="nucleotide sequence ID" value="NZ_BSOR01000035.1"/>
</dbReference>
<feature type="signal peptide" evidence="1">
    <location>
        <begin position="1"/>
        <end position="20"/>
    </location>
</feature>
<feature type="chain" id="PRO_5045947152" evidence="1">
    <location>
        <begin position="21"/>
        <end position="209"/>
    </location>
</feature>
<dbReference type="Proteomes" id="UP001156682">
    <property type="component" value="Unassembled WGS sequence"/>
</dbReference>
<accession>A0ABQ6A361</accession>
<name>A0ABQ6A361_9GAMM</name>
<evidence type="ECO:0000256" key="1">
    <source>
        <dbReference type="SAM" id="SignalP"/>
    </source>
</evidence>
<dbReference type="EMBL" id="BSOR01000035">
    <property type="protein sequence ID" value="GLR64623.1"/>
    <property type="molecule type" value="Genomic_DNA"/>
</dbReference>
<protein>
    <submittedName>
        <fullName evidence="2">Uncharacterized protein</fullName>
    </submittedName>
</protein>